<dbReference type="RefSeq" id="WP_130967467.1">
    <property type="nucleotide sequence ID" value="NZ_SIXI01000003.1"/>
</dbReference>
<name>A0A4Q9H4L5_9BURK</name>
<gene>
    <name evidence="1" type="ORF">EYS42_07605</name>
</gene>
<reference evidence="1 2" key="1">
    <citation type="submission" date="2019-02" db="EMBL/GenBank/DDBJ databases">
        <title>Aquabacterium sp. strain KMB7.</title>
        <authorList>
            <person name="Chen W.-M."/>
        </authorList>
    </citation>
    <scope>NUCLEOTIDE SEQUENCE [LARGE SCALE GENOMIC DNA]</scope>
    <source>
        <strain evidence="1 2">KMB7</strain>
    </source>
</reference>
<evidence type="ECO:0000313" key="2">
    <source>
        <dbReference type="Proteomes" id="UP000292120"/>
    </source>
</evidence>
<accession>A0A4Q9H4L5</accession>
<keyword evidence="2" id="KW-1185">Reference proteome</keyword>
<sequence>MPPPKIFKTETLEPGAPIPVDKLKPTAWMELLVGGPYSKDGKEHRYGHTAILVRYSGGERVYDFGRYRTIYPEKINLGITTVNLDGDSSPRGEGILKIWTSFARYIASENALGRATVGYGYTIMESQAQLIVKHFLAMTRDIEPYERNAVHQRFKTRMEYFALGPNCTTVSIEAAQQAVPKIVLGSEKYIKTDGILGQDAMLGMKVQGYNVPSKLFLPANLGSYLEGAPAIKVDKRTVYKS</sequence>
<dbReference type="OrthoDB" id="6964423at2"/>
<protein>
    <submittedName>
        <fullName evidence="1">Uncharacterized protein</fullName>
    </submittedName>
</protein>
<evidence type="ECO:0000313" key="1">
    <source>
        <dbReference type="EMBL" id="TBO31109.1"/>
    </source>
</evidence>
<dbReference type="Proteomes" id="UP000292120">
    <property type="component" value="Unassembled WGS sequence"/>
</dbReference>
<organism evidence="1 2">
    <name type="scientific">Aquabacterium lacunae</name>
    <dbReference type="NCBI Taxonomy" id="2528630"/>
    <lineage>
        <taxon>Bacteria</taxon>
        <taxon>Pseudomonadati</taxon>
        <taxon>Pseudomonadota</taxon>
        <taxon>Betaproteobacteria</taxon>
        <taxon>Burkholderiales</taxon>
        <taxon>Aquabacterium</taxon>
    </lineage>
</organism>
<dbReference type="AlphaFoldDB" id="A0A4Q9H4L5"/>
<proteinExistence type="predicted"/>
<dbReference type="EMBL" id="SIXI01000003">
    <property type="protein sequence ID" value="TBO31109.1"/>
    <property type="molecule type" value="Genomic_DNA"/>
</dbReference>
<comment type="caution">
    <text evidence="1">The sequence shown here is derived from an EMBL/GenBank/DDBJ whole genome shotgun (WGS) entry which is preliminary data.</text>
</comment>